<reference evidence="1 2" key="1">
    <citation type="journal article" date="2019" name="Emerg. Microbes Infect.">
        <title>Comprehensive subspecies identification of 175 nontuberculous mycobacteria species based on 7547 genomic profiles.</title>
        <authorList>
            <person name="Matsumoto Y."/>
            <person name="Kinjo T."/>
            <person name="Motooka D."/>
            <person name="Nabeya D."/>
            <person name="Jung N."/>
            <person name="Uechi K."/>
            <person name="Horii T."/>
            <person name="Iida T."/>
            <person name="Fujita J."/>
            <person name="Nakamura S."/>
        </authorList>
    </citation>
    <scope>NUCLEOTIDE SEQUENCE [LARGE SCALE GENOMIC DNA]</scope>
    <source>
        <strain evidence="1 2">JCM 14233</strain>
    </source>
</reference>
<sequence>MRATTTGTPDGDAASHWGGTVHIEGHYGPICYAVWDGDVTFSGKDDALAGKATLTLVETSCPGTVVAGELVLKGNVSSDSFAITWAHPELPQRAFDIAGGQGTIRRSGDRAEGSFNSDMGGGTEFFTAWSLTRAT</sequence>
<dbReference type="KEGG" id="mshj:MSHI_30010"/>
<dbReference type="Proteomes" id="UP000467236">
    <property type="component" value="Chromosome"/>
</dbReference>
<dbReference type="AlphaFoldDB" id="A0A7I7MSD0"/>
<keyword evidence="2" id="KW-1185">Reference proteome</keyword>
<organism evidence="1 2">
    <name type="scientific">Mycobacterium shinjukuense</name>
    <dbReference type="NCBI Taxonomy" id="398694"/>
    <lineage>
        <taxon>Bacteria</taxon>
        <taxon>Bacillati</taxon>
        <taxon>Actinomycetota</taxon>
        <taxon>Actinomycetes</taxon>
        <taxon>Mycobacteriales</taxon>
        <taxon>Mycobacteriaceae</taxon>
        <taxon>Mycobacterium</taxon>
    </lineage>
</organism>
<gene>
    <name evidence="1" type="ORF">MSHI_30010</name>
</gene>
<proteinExistence type="predicted"/>
<dbReference type="EMBL" id="AP022575">
    <property type="protein sequence ID" value="BBX75095.1"/>
    <property type="molecule type" value="Genomic_DNA"/>
</dbReference>
<name>A0A7I7MSD0_9MYCO</name>
<evidence type="ECO:0000313" key="1">
    <source>
        <dbReference type="EMBL" id="BBX75095.1"/>
    </source>
</evidence>
<protein>
    <submittedName>
        <fullName evidence="1">Uncharacterized protein</fullName>
    </submittedName>
</protein>
<evidence type="ECO:0000313" key="2">
    <source>
        <dbReference type="Proteomes" id="UP000467236"/>
    </source>
</evidence>
<accession>A0A7I7MSD0</accession>